<protein>
    <submittedName>
        <fullName evidence="2">Uncharacterized protein</fullName>
    </submittedName>
</protein>
<feature type="region of interest" description="Disordered" evidence="1">
    <location>
        <begin position="1"/>
        <end position="23"/>
    </location>
</feature>
<reference evidence="2 3" key="1">
    <citation type="journal article" date="2018" name="PLoS Genet.">
        <title>Population sequencing reveals clonal diversity and ancestral inbreeding in the grapevine cultivar Chardonnay.</title>
        <authorList>
            <person name="Roach M.J."/>
            <person name="Johnson D.L."/>
            <person name="Bohlmann J."/>
            <person name="van Vuuren H.J."/>
            <person name="Jones S.J."/>
            <person name="Pretorius I.S."/>
            <person name="Schmidt S.A."/>
            <person name="Borneman A.R."/>
        </authorList>
    </citation>
    <scope>NUCLEOTIDE SEQUENCE [LARGE SCALE GENOMIC DNA]</scope>
    <source>
        <strain evidence="3">cv. Chardonnay</strain>
        <tissue evidence="2">Leaf</tissue>
    </source>
</reference>
<accession>A0A438BXT9</accession>
<evidence type="ECO:0000313" key="2">
    <source>
        <dbReference type="EMBL" id="RVW15420.1"/>
    </source>
</evidence>
<name>A0A438BXT9_VITVI</name>
<comment type="caution">
    <text evidence="2">The sequence shown here is derived from an EMBL/GenBank/DDBJ whole genome shotgun (WGS) entry which is preliminary data.</text>
</comment>
<proteinExistence type="predicted"/>
<dbReference type="EMBL" id="QGNW01002601">
    <property type="protein sequence ID" value="RVW15420.1"/>
    <property type="molecule type" value="Genomic_DNA"/>
</dbReference>
<gene>
    <name evidence="2" type="ORF">CK203_082663</name>
</gene>
<organism evidence="2 3">
    <name type="scientific">Vitis vinifera</name>
    <name type="common">Grape</name>
    <dbReference type="NCBI Taxonomy" id="29760"/>
    <lineage>
        <taxon>Eukaryota</taxon>
        <taxon>Viridiplantae</taxon>
        <taxon>Streptophyta</taxon>
        <taxon>Embryophyta</taxon>
        <taxon>Tracheophyta</taxon>
        <taxon>Spermatophyta</taxon>
        <taxon>Magnoliopsida</taxon>
        <taxon>eudicotyledons</taxon>
        <taxon>Gunneridae</taxon>
        <taxon>Pentapetalae</taxon>
        <taxon>rosids</taxon>
        <taxon>Vitales</taxon>
        <taxon>Vitaceae</taxon>
        <taxon>Viteae</taxon>
        <taxon>Vitis</taxon>
    </lineage>
</organism>
<dbReference type="AlphaFoldDB" id="A0A438BXT9"/>
<evidence type="ECO:0000256" key="1">
    <source>
        <dbReference type="SAM" id="MobiDB-lite"/>
    </source>
</evidence>
<dbReference type="Proteomes" id="UP000288805">
    <property type="component" value="Unassembled WGS sequence"/>
</dbReference>
<evidence type="ECO:0000313" key="3">
    <source>
        <dbReference type="Proteomes" id="UP000288805"/>
    </source>
</evidence>
<sequence length="82" mass="8853">MSSSSPSSPPTFLSPHFSQDTHPTTSVCPIPFAIPTDLPESVLHYPPPPTNTHSMVTRSKAGIYKPKTLVATFDFPANIALF</sequence>